<comment type="caution">
    <text evidence="2">The sequence shown here is derived from an EMBL/GenBank/DDBJ whole genome shotgun (WGS) entry which is preliminary data.</text>
</comment>
<accession>A0A2T4Z936</accession>
<proteinExistence type="predicted"/>
<gene>
    <name evidence="2" type="ORF">C8J48_0967</name>
</gene>
<dbReference type="OrthoDB" id="2194642at2"/>
<keyword evidence="3" id="KW-1185">Reference proteome</keyword>
<evidence type="ECO:0000313" key="2">
    <source>
        <dbReference type="EMBL" id="PTM58385.1"/>
    </source>
</evidence>
<sequence>MIPMIVKTHHNFRVIRKDGKQYDLAQLGVIVTKFIVSAPEVRHETEEMEGRDGLVDLGTMYGSRSIEAQCEMKARDIYDYPLLRNELFRVFDSREPFYVVCDLEPGKRWLVKYAGTYSMAQIATLGKFTLPLVSFSPYSESTTTTLDPLIFESEAWQFGHGIPLEDVRYDHSNRKFRIYNMGDVTVDPREHPLHITIHTTATDQTTLEMINHTTGDHFKYTGNTYNTIPIELIGVRVWRGQRTSLLRRTNYGLITLAPGWNELEVRGAEFSRITFDFRFYYF</sequence>
<dbReference type="AlphaFoldDB" id="A0A2T4Z936"/>
<evidence type="ECO:0000259" key="1">
    <source>
        <dbReference type="Pfam" id="PF05709"/>
    </source>
</evidence>
<reference evidence="2 3" key="1">
    <citation type="submission" date="2018-04" db="EMBL/GenBank/DDBJ databases">
        <title>Genomic Encyclopedia of Archaeal and Bacterial Type Strains, Phase II (KMG-II): from individual species to whole genera.</title>
        <authorList>
            <person name="Goeker M."/>
        </authorList>
    </citation>
    <scope>NUCLEOTIDE SEQUENCE [LARGE SCALE GENOMIC DNA]</scope>
    <source>
        <strain evidence="2 3">DSM 45169</strain>
    </source>
</reference>
<dbReference type="Gene3D" id="2.40.30.200">
    <property type="match status" value="1"/>
</dbReference>
<name>A0A2T4Z936_9BACL</name>
<dbReference type="EMBL" id="PZZP01000001">
    <property type="protein sequence ID" value="PTM58385.1"/>
    <property type="molecule type" value="Genomic_DNA"/>
</dbReference>
<dbReference type="Pfam" id="PF05709">
    <property type="entry name" value="Sipho_tail"/>
    <property type="match status" value="1"/>
</dbReference>
<evidence type="ECO:0000313" key="3">
    <source>
        <dbReference type="Proteomes" id="UP000241639"/>
    </source>
</evidence>
<protein>
    <submittedName>
        <fullName evidence="2">Tail protein</fullName>
    </submittedName>
</protein>
<organism evidence="2 3">
    <name type="scientific">Desmospora activa DSM 45169</name>
    <dbReference type="NCBI Taxonomy" id="1121389"/>
    <lineage>
        <taxon>Bacteria</taxon>
        <taxon>Bacillati</taxon>
        <taxon>Bacillota</taxon>
        <taxon>Bacilli</taxon>
        <taxon>Bacillales</taxon>
        <taxon>Thermoactinomycetaceae</taxon>
        <taxon>Desmospora</taxon>
    </lineage>
</organism>
<dbReference type="InterPro" id="IPR008841">
    <property type="entry name" value="Siphovirus-type_tail_N"/>
</dbReference>
<dbReference type="Proteomes" id="UP000241639">
    <property type="component" value="Unassembled WGS sequence"/>
</dbReference>
<feature type="domain" description="Siphovirus-type tail component RIFT-related" evidence="1">
    <location>
        <begin position="17"/>
        <end position="133"/>
    </location>
</feature>